<sequence length="1629" mass="182640">MASAQNTLYSQGFSFGSFIQRGVDPRTGQYTCTIDVYEVPAQTRNCPPLSLSLSYSPFNAVDVGLGKGWSFNFSSYDHRQSRTLFLSTGENYKATETTSTLNLSDQKLKSFQFRKQNGNYLVIHKSGQIEVLSNANNTYNTSVPVEIYAANGRSLKLVWTRVGEQPRLSKIQDGSEDLLQIVYTDAQVRITRAPNTTEASSFLLQRRNSQLVELQLPLEDREAWKFVYQTVNQLSCLTSVTSPAGLLEEVTYKQIGHRLPKGAPYQSIPYVISYTVRPGNQQPPIKTAYSYSDRNFLAYNGGYDWKNGQDNLYLVPNDYQYSSIVQVEGGLETQYAYNKFHLLVSTQQRQGSKQVTQTITYHALANTEFAAQPAQYQLPKRIETTYRDTASGASRTETIQQTFDEWGNPTQEIQPSGIKTERVYYPTSGEKNAGTGEVLCPADPHGFQRYLKTETVTPATSNFSTPVRSKRYTYQAFPTVAGAWTDYFTTARQQQSLEEDRSLSSTEYTYVDKPAARDHSRLQQQTTRLNGQYQTTYDWTYQYPSSERFTETTRTKTFDGITVQDETESSLLSGLMLGQKDQAGTESRFQYNTIGQLVRKTVSPGTAYEATEYYKSAVREGAVGYDSTVTDTKGVQTRYITDGLERILRVEQQDDDGAWSVNGAYQGTFRVIQEHNYNAHGQRSETVDIDWLRTGGQPKQQRSQVSFEYDGWGQVCKVTRSSGLVTLSLTDPIALTHTEGIQGEGQTRTKLSLFSTPLQKALLKADGTLYSKIDFAYDGVGRLVQETDNSGLRTQYQYDTFNRIVQTIRPDGKTTRTEYAAQSAAVLPTSIEIQDRRLGEQSFDSLDRLIRTAVGGRTTVRSYEKNSPVPSQITTPRGDHYSLSHQPALDYALTKVTRTDDADAFQYDTRTADVLQAANSFSRQDLTYFPSGLLSRESTQISNTPVLSATATYSMAGKLQRYTDVHGEQREIDYDAFGRPQQLVQGKVRVTFRYDQSDRLSWSIVEDEAKNSSLATRLEHDEFGREIKRTVLQDGTTLYQYSQSYDKTGLVSARDLKDGQGNISRQESFQYDSLHRLTDYQGKGGQRVPTDEQGRQIQSQHFQFDVYDNLTQVSTVFQDRSENIVRYSFSEKDPTQVIRLTNSHPDYPSQVDLAYDENGCLIKDEQGRILEYDPMNRLIAVRDAKNQILSEYRYDAAGRLVCQKVPAKPDTYLHYYEDTLIAVTKGDSRISYLSDGNMYWGQIARQGSSTQTQLWASDNHQSVLSWLDTQHADDIHHEAYTPYGFSMASSSIGFNGQWRDPVTGWYHLGNGNRVYNPVLLRFHAPDSWSPFTSGDINPYVYCAGDPINRLDPSGHFSIFGIKFGSRDFVLALIGIGVGILAGVLTAGAGFAIEAGVAIAAGIASDVVSGAVYDLASGKAPTWQSVGTDALYGAIGGIVGEGVTKGISTGAKAVARGVKGLSETVDQLLKGAEKLRVAGGKRTLPGFEDRIGGLAHLNKQIQGLERNAPKLTVPEQKILKGLKASKEVIERRPSWRWNDTAVRDQFRRNQTRTVGGEHIKKYYKLRDLVSQQGLDPREAARLIGDAHFEQLTGRLEGQYTVRLSQQHRVAFQIDWEERAVEVFRIGGHYP</sequence>
<dbReference type="Gene3D" id="2.180.10.10">
    <property type="entry name" value="RHS repeat-associated core"/>
    <property type="match status" value="2"/>
</dbReference>
<dbReference type="InterPro" id="IPR006530">
    <property type="entry name" value="YD"/>
</dbReference>
<gene>
    <name evidence="5" type="ORF">BDV28DRAFT_148202</name>
</gene>
<dbReference type="InterPro" id="IPR035093">
    <property type="entry name" value="RelE/ParE_toxin_dom_sf"/>
</dbReference>
<name>A0A5N6Z813_9EURO</name>
<keyword evidence="3" id="KW-1133">Transmembrane helix</keyword>
<protein>
    <recommendedName>
        <fullName evidence="4">Teneurin-like YD-shell domain-containing protein</fullName>
    </recommendedName>
</protein>
<dbReference type="PANTHER" id="PTHR32305">
    <property type="match status" value="1"/>
</dbReference>
<dbReference type="SUPFAM" id="SSF143011">
    <property type="entry name" value="RelE-like"/>
    <property type="match status" value="1"/>
</dbReference>
<dbReference type="NCBIfam" id="TIGR03696">
    <property type="entry name" value="Rhs_assc_core"/>
    <property type="match status" value="1"/>
</dbReference>
<evidence type="ECO:0000256" key="1">
    <source>
        <dbReference type="ARBA" id="ARBA00022737"/>
    </source>
</evidence>
<organism evidence="5 6">
    <name type="scientific">Aspergillus coremiiformis</name>
    <dbReference type="NCBI Taxonomy" id="138285"/>
    <lineage>
        <taxon>Eukaryota</taxon>
        <taxon>Fungi</taxon>
        <taxon>Dikarya</taxon>
        <taxon>Ascomycota</taxon>
        <taxon>Pezizomycotina</taxon>
        <taxon>Eurotiomycetes</taxon>
        <taxon>Eurotiomycetidae</taxon>
        <taxon>Eurotiales</taxon>
        <taxon>Aspergillaceae</taxon>
        <taxon>Aspergillus</taxon>
        <taxon>Aspergillus subgen. Circumdati</taxon>
    </lineage>
</organism>
<accession>A0A5N6Z813</accession>
<evidence type="ECO:0000259" key="4">
    <source>
        <dbReference type="Pfam" id="PF25023"/>
    </source>
</evidence>
<dbReference type="Proteomes" id="UP000327118">
    <property type="component" value="Unassembled WGS sequence"/>
</dbReference>
<evidence type="ECO:0000313" key="6">
    <source>
        <dbReference type="Proteomes" id="UP000327118"/>
    </source>
</evidence>
<feature type="domain" description="Teneurin-like YD-shell" evidence="4">
    <location>
        <begin position="772"/>
        <end position="1328"/>
    </location>
</feature>
<dbReference type="InterPro" id="IPR022385">
    <property type="entry name" value="Rhs_assc_core"/>
</dbReference>
<keyword evidence="3" id="KW-0472">Membrane</keyword>
<keyword evidence="6" id="KW-1185">Reference proteome</keyword>
<keyword evidence="3" id="KW-0812">Transmembrane</keyword>
<proteinExistence type="predicted"/>
<keyword evidence="1" id="KW-0677">Repeat</keyword>
<dbReference type="Pfam" id="PF25023">
    <property type="entry name" value="TEN_YD-shell"/>
    <property type="match status" value="1"/>
</dbReference>
<reference evidence="6" key="1">
    <citation type="submission" date="2019-04" db="EMBL/GenBank/DDBJ databases">
        <title>Friends and foes A comparative genomics studyof 23 Aspergillus species from section Flavi.</title>
        <authorList>
            <consortium name="DOE Joint Genome Institute"/>
            <person name="Kjaerbolling I."/>
            <person name="Vesth T."/>
            <person name="Frisvad J.C."/>
            <person name="Nybo J.L."/>
            <person name="Theobald S."/>
            <person name="Kildgaard S."/>
            <person name="Isbrandt T."/>
            <person name="Kuo A."/>
            <person name="Sato A."/>
            <person name="Lyhne E.K."/>
            <person name="Kogle M.E."/>
            <person name="Wiebenga A."/>
            <person name="Kun R.S."/>
            <person name="Lubbers R.J."/>
            <person name="Makela M.R."/>
            <person name="Barry K."/>
            <person name="Chovatia M."/>
            <person name="Clum A."/>
            <person name="Daum C."/>
            <person name="Haridas S."/>
            <person name="He G."/>
            <person name="LaButti K."/>
            <person name="Lipzen A."/>
            <person name="Mondo S."/>
            <person name="Riley R."/>
            <person name="Salamov A."/>
            <person name="Simmons B.A."/>
            <person name="Magnuson J.K."/>
            <person name="Henrissat B."/>
            <person name="Mortensen U.H."/>
            <person name="Larsen T.O."/>
            <person name="Devries R.P."/>
            <person name="Grigoriev I.V."/>
            <person name="Machida M."/>
            <person name="Baker S.E."/>
            <person name="Andersen M.R."/>
        </authorList>
    </citation>
    <scope>NUCLEOTIDE SEQUENCE [LARGE SCALE GENOMIC DNA]</scope>
    <source>
        <strain evidence="6">CBS 553.77</strain>
    </source>
</reference>
<dbReference type="InterPro" id="IPR050708">
    <property type="entry name" value="T6SS_VgrG/RHS"/>
</dbReference>
<evidence type="ECO:0000313" key="5">
    <source>
        <dbReference type="EMBL" id="KAE8353323.1"/>
    </source>
</evidence>
<feature type="transmembrane region" description="Helical" evidence="3">
    <location>
        <begin position="1368"/>
        <end position="1392"/>
    </location>
</feature>
<dbReference type="OrthoDB" id="442731at2759"/>
<feature type="region of interest" description="Disordered" evidence="2">
    <location>
        <begin position="862"/>
        <end position="881"/>
    </location>
</feature>
<dbReference type="PANTHER" id="PTHR32305:SF15">
    <property type="entry name" value="PROTEIN RHSA-RELATED"/>
    <property type="match status" value="1"/>
</dbReference>
<dbReference type="InterPro" id="IPR056823">
    <property type="entry name" value="TEN-like_YD-shell"/>
</dbReference>
<dbReference type="NCBIfam" id="TIGR01643">
    <property type="entry name" value="YD_repeat_2x"/>
    <property type="match status" value="2"/>
</dbReference>
<evidence type="ECO:0000256" key="3">
    <source>
        <dbReference type="SAM" id="Phobius"/>
    </source>
</evidence>
<dbReference type="EMBL" id="ML739101">
    <property type="protein sequence ID" value="KAE8353323.1"/>
    <property type="molecule type" value="Genomic_DNA"/>
</dbReference>
<evidence type="ECO:0000256" key="2">
    <source>
        <dbReference type="SAM" id="MobiDB-lite"/>
    </source>
</evidence>